<gene>
    <name evidence="5" type="ORF">HK105_208495</name>
</gene>
<dbReference type="SMART" id="SM00292">
    <property type="entry name" value="BRCT"/>
    <property type="match status" value="2"/>
</dbReference>
<evidence type="ECO:0000259" key="4">
    <source>
        <dbReference type="PROSITE" id="PS50172"/>
    </source>
</evidence>
<evidence type="ECO:0000313" key="5">
    <source>
        <dbReference type="EMBL" id="KAL2912004.1"/>
    </source>
</evidence>
<sequence length="288" mass="31042">MGIFKGFTFVVSFSAAPGAAGPTATTAISAHLHSRNVSADTHLSTSQLSHSILGAAGSSHNSQNQADADYRLADLHPAGDSAWLGSKEFVVKHIEDAGGVVAEDLGSILDVRNAAARNLVSNSVVVLVAGRPSRTKKFLMSVALGIPIVSSMWIRACLAEKTLLDYNAFRLSNGMSLELGHWCAAPPVQGGVFEGLRIYVQTKDDVKRADLEEILHSGGAQTIKKKAFRANVKCDFVVCQVKPSNDDVMFISQRSSAKIATFEWVSQCIIHQRLLPLTAHPKYVEWDD</sequence>
<dbReference type="InterPro" id="IPR036420">
    <property type="entry name" value="BRCT_dom_sf"/>
</dbReference>
<keyword evidence="3" id="KW-0539">Nucleus</keyword>
<dbReference type="PANTHER" id="PTHR15321:SF3">
    <property type="entry name" value="TP53-BINDING PROTEIN 1"/>
    <property type="match status" value="1"/>
</dbReference>
<keyword evidence="2" id="KW-0227">DNA damage</keyword>
<evidence type="ECO:0000256" key="3">
    <source>
        <dbReference type="ARBA" id="ARBA00023242"/>
    </source>
</evidence>
<evidence type="ECO:0000313" key="6">
    <source>
        <dbReference type="Proteomes" id="UP001527925"/>
    </source>
</evidence>
<dbReference type="Gene3D" id="3.40.50.10190">
    <property type="entry name" value="BRCT domain"/>
    <property type="match status" value="2"/>
</dbReference>
<dbReference type="SUPFAM" id="SSF52113">
    <property type="entry name" value="BRCT domain"/>
    <property type="match status" value="2"/>
</dbReference>
<keyword evidence="6" id="KW-1185">Reference proteome</keyword>
<accession>A0ABR4MXR0</accession>
<reference evidence="5 6" key="1">
    <citation type="submission" date="2023-09" db="EMBL/GenBank/DDBJ databases">
        <title>Pangenome analysis of Batrachochytrium dendrobatidis and related Chytrids.</title>
        <authorList>
            <person name="Yacoub M.N."/>
            <person name="Stajich J.E."/>
            <person name="James T.Y."/>
        </authorList>
    </citation>
    <scope>NUCLEOTIDE SEQUENCE [LARGE SCALE GENOMIC DNA]</scope>
    <source>
        <strain evidence="5 6">JEL0888</strain>
    </source>
</reference>
<evidence type="ECO:0000256" key="1">
    <source>
        <dbReference type="ARBA" id="ARBA00004123"/>
    </source>
</evidence>
<dbReference type="Pfam" id="PF18428">
    <property type="entry name" value="BRCT_3"/>
    <property type="match status" value="1"/>
</dbReference>
<dbReference type="Proteomes" id="UP001527925">
    <property type="component" value="Unassembled WGS sequence"/>
</dbReference>
<name>A0ABR4MXR0_9FUNG</name>
<dbReference type="InterPro" id="IPR001357">
    <property type="entry name" value="BRCT_dom"/>
</dbReference>
<dbReference type="InterPro" id="IPR047249">
    <property type="entry name" value="BRCT_p53bp1-like_rpt1"/>
</dbReference>
<dbReference type="InterPro" id="IPR047250">
    <property type="entry name" value="BRCT_p53bp1-like_rpt2"/>
</dbReference>
<proteinExistence type="predicted"/>
<comment type="caution">
    <text evidence="5">The sequence shown here is derived from an EMBL/GenBank/DDBJ whole genome shotgun (WGS) entry which is preliminary data.</text>
</comment>
<feature type="domain" description="BRCT" evidence="4">
    <location>
        <begin position="188"/>
        <end position="282"/>
    </location>
</feature>
<feature type="domain" description="BRCT" evidence="4">
    <location>
        <begin position="86"/>
        <end position="171"/>
    </location>
</feature>
<dbReference type="PANTHER" id="PTHR15321">
    <property type="entry name" value="TUMOR SUPPRESSOR P53-BINDING PROTEIN 1"/>
    <property type="match status" value="1"/>
</dbReference>
<dbReference type="CDD" id="cd17724">
    <property type="entry name" value="BRCT_p53bp1_rpt2"/>
    <property type="match status" value="1"/>
</dbReference>
<dbReference type="CDD" id="cd17745">
    <property type="entry name" value="BRCT_p53bp1_rpt1"/>
    <property type="match status" value="1"/>
</dbReference>
<comment type="subcellular location">
    <subcellularLocation>
        <location evidence="1">Nucleus</location>
    </subcellularLocation>
</comment>
<dbReference type="InterPro" id="IPR047252">
    <property type="entry name" value="TP53BP1-like"/>
</dbReference>
<evidence type="ECO:0000256" key="2">
    <source>
        <dbReference type="ARBA" id="ARBA00022763"/>
    </source>
</evidence>
<dbReference type="EMBL" id="JADGIZ020000079">
    <property type="protein sequence ID" value="KAL2912004.1"/>
    <property type="molecule type" value="Genomic_DNA"/>
</dbReference>
<protein>
    <recommendedName>
        <fullName evidence="4">BRCT domain-containing protein</fullName>
    </recommendedName>
</protein>
<organism evidence="5 6">
    <name type="scientific">Polyrhizophydium stewartii</name>
    <dbReference type="NCBI Taxonomy" id="2732419"/>
    <lineage>
        <taxon>Eukaryota</taxon>
        <taxon>Fungi</taxon>
        <taxon>Fungi incertae sedis</taxon>
        <taxon>Chytridiomycota</taxon>
        <taxon>Chytridiomycota incertae sedis</taxon>
        <taxon>Chytridiomycetes</taxon>
        <taxon>Rhizophydiales</taxon>
        <taxon>Rhizophydiales incertae sedis</taxon>
        <taxon>Polyrhizophydium</taxon>
    </lineage>
</organism>
<dbReference type="Pfam" id="PF16770">
    <property type="entry name" value="RTT107_BRCT_5"/>
    <property type="match status" value="1"/>
</dbReference>
<dbReference type="PROSITE" id="PS50172">
    <property type="entry name" value="BRCT"/>
    <property type="match status" value="2"/>
</dbReference>